<proteinExistence type="predicted"/>
<name>W7FK08_PLAF8</name>
<dbReference type="Proteomes" id="UP000030688">
    <property type="component" value="Unassembled WGS sequence"/>
</dbReference>
<reference evidence="2" key="1">
    <citation type="submission" date="2007-11" db="EMBL/GenBank/DDBJ databases">
        <authorList>
            <consortium name="The Broad Institute Genome Sequencing Platform"/>
            <person name="Volkman S.K."/>
            <person name="Daily J.P."/>
            <person name="Sarr O."/>
            <person name="Ndiaye D."/>
            <person name="Ndir O."/>
            <person name="Mboup S."/>
            <person name="Lukens A."/>
            <person name="Stange-Thomann N."/>
            <person name="Mauceli E."/>
            <person name="Gnerre S."/>
            <person name="Jaffe D."/>
            <person name="Zainoun J."/>
            <person name="Wiegand R.C."/>
            <person name="Birren B."/>
            <person name="Galagan J."/>
            <person name="Lander E."/>
            <person name="Wirth D.F."/>
        </authorList>
    </citation>
    <scope>NUCLEOTIDE SEQUENCE [LARGE SCALE GENOMIC DNA]</scope>
    <source>
        <strain evidence="2">7G8</strain>
    </source>
</reference>
<evidence type="ECO:0000313" key="1">
    <source>
        <dbReference type="EMBL" id="EUR70156.1"/>
    </source>
</evidence>
<reference evidence="1 2" key="2">
    <citation type="submission" date="2013-02" db="EMBL/GenBank/DDBJ databases">
        <title>The Genome Sequence of Plasmodium falciparum 7G8.</title>
        <authorList>
            <consortium name="The Broad Institute Genome Sequencing Platform"/>
            <consortium name="The Broad Institute Genome Sequencing Center for Infectious Disease"/>
            <person name="Neafsey D."/>
            <person name="Cheeseman I."/>
            <person name="Volkman S."/>
            <person name="Adams J."/>
            <person name="Walker B."/>
            <person name="Young S.K."/>
            <person name="Zeng Q."/>
            <person name="Gargeya S."/>
            <person name="Fitzgerald M."/>
            <person name="Haas B."/>
            <person name="Abouelleil A."/>
            <person name="Alvarado L."/>
            <person name="Arachchi H.M."/>
            <person name="Berlin A.M."/>
            <person name="Chapman S.B."/>
            <person name="Dewar J."/>
            <person name="Goldberg J."/>
            <person name="Griggs A."/>
            <person name="Gujja S."/>
            <person name="Hansen M."/>
            <person name="Howarth C."/>
            <person name="Imamovic A."/>
            <person name="Larimer J."/>
            <person name="McCowan C."/>
            <person name="Murphy C."/>
            <person name="Neiman D."/>
            <person name="Pearson M."/>
            <person name="Priest M."/>
            <person name="Roberts A."/>
            <person name="Saif S."/>
            <person name="Shea T."/>
            <person name="Sisk P."/>
            <person name="Sykes S."/>
            <person name="Wortman J."/>
            <person name="Nusbaum C."/>
            <person name="Birren B."/>
        </authorList>
    </citation>
    <scope>NUCLEOTIDE SEQUENCE [LARGE SCALE GENOMIC DNA]</scope>
    <source>
        <strain evidence="1 2">7G8</strain>
    </source>
</reference>
<evidence type="ECO:0000313" key="2">
    <source>
        <dbReference type="Proteomes" id="UP000030688"/>
    </source>
</evidence>
<dbReference type="AlphaFoldDB" id="W7FK08"/>
<protein>
    <submittedName>
        <fullName evidence="1">Uncharacterized protein</fullName>
    </submittedName>
</protein>
<sequence length="132" mass="15951">MSKSLKLMEDKNLEKNAVEAFKQKMEKKKQEYLRFNLSRNGENMKEGDEKKKEIDINNNHNFNINNHHVNDKHINNKYINNYMNNRHIKNIHVNNDHINNIHVNNDHINNIHVKYIYIHNIYMKIVSGLDFK</sequence>
<dbReference type="EMBL" id="KE123623">
    <property type="protein sequence ID" value="EUR70156.1"/>
    <property type="molecule type" value="Genomic_DNA"/>
</dbReference>
<gene>
    <name evidence="1" type="ORF">PFBG_03385</name>
</gene>
<organism evidence="1 2">
    <name type="scientific">Plasmodium falciparum (isolate 7G8)</name>
    <dbReference type="NCBI Taxonomy" id="57266"/>
    <lineage>
        <taxon>Eukaryota</taxon>
        <taxon>Sar</taxon>
        <taxon>Alveolata</taxon>
        <taxon>Apicomplexa</taxon>
        <taxon>Aconoidasida</taxon>
        <taxon>Haemosporida</taxon>
        <taxon>Plasmodiidae</taxon>
        <taxon>Plasmodium</taxon>
        <taxon>Plasmodium (Laverania)</taxon>
    </lineage>
</organism>
<accession>W7FK08</accession>